<name>A0A9Q0XB49_9SAUR</name>
<evidence type="ECO:0000313" key="4">
    <source>
        <dbReference type="Proteomes" id="UP001142489"/>
    </source>
</evidence>
<evidence type="ECO:0000313" key="3">
    <source>
        <dbReference type="EMBL" id="KAJ7307991.1"/>
    </source>
</evidence>
<organism evidence="3 4">
    <name type="scientific">Phrynocephalus forsythii</name>
    <dbReference type="NCBI Taxonomy" id="171643"/>
    <lineage>
        <taxon>Eukaryota</taxon>
        <taxon>Metazoa</taxon>
        <taxon>Chordata</taxon>
        <taxon>Craniata</taxon>
        <taxon>Vertebrata</taxon>
        <taxon>Euteleostomi</taxon>
        <taxon>Lepidosauria</taxon>
        <taxon>Squamata</taxon>
        <taxon>Bifurcata</taxon>
        <taxon>Unidentata</taxon>
        <taxon>Episquamata</taxon>
        <taxon>Toxicofera</taxon>
        <taxon>Iguania</taxon>
        <taxon>Acrodonta</taxon>
        <taxon>Agamidae</taxon>
        <taxon>Agaminae</taxon>
        <taxon>Phrynocephalus</taxon>
    </lineage>
</organism>
<dbReference type="GO" id="GO:0005524">
    <property type="term" value="F:ATP binding"/>
    <property type="evidence" value="ECO:0007669"/>
    <property type="project" value="InterPro"/>
</dbReference>
<accession>A0A9Q0XB49</accession>
<protein>
    <recommendedName>
        <fullName evidence="2">F-actin binding domain-containing protein</fullName>
    </recommendedName>
</protein>
<gene>
    <name evidence="3" type="ORF">JRQ81_008490</name>
</gene>
<feature type="compositionally biased region" description="Pro residues" evidence="1">
    <location>
        <begin position="14"/>
        <end position="27"/>
    </location>
</feature>
<dbReference type="AlphaFoldDB" id="A0A9Q0XB49"/>
<dbReference type="OrthoDB" id="98077at2759"/>
<reference evidence="3" key="1">
    <citation type="journal article" date="2023" name="DNA Res.">
        <title>Chromosome-level genome assembly of Phrynocephalus forsythii using third-generation DNA sequencing and Hi-C analysis.</title>
        <authorList>
            <person name="Qi Y."/>
            <person name="Zhao W."/>
            <person name="Zhao Y."/>
            <person name="Niu C."/>
            <person name="Cao S."/>
            <person name="Zhang Y."/>
        </authorList>
    </citation>
    <scope>NUCLEOTIDE SEQUENCE</scope>
    <source>
        <tissue evidence="3">Muscle</tissue>
    </source>
</reference>
<proteinExistence type="predicted"/>
<dbReference type="EMBL" id="JAPFRF010000018">
    <property type="protein sequence ID" value="KAJ7307991.1"/>
    <property type="molecule type" value="Genomic_DNA"/>
</dbReference>
<dbReference type="Gene3D" id="1.20.120.330">
    <property type="entry name" value="Nucleotidyltransferases domain 2"/>
    <property type="match status" value="1"/>
</dbReference>
<dbReference type="InterPro" id="IPR015015">
    <property type="entry name" value="F-actin-binding"/>
</dbReference>
<dbReference type="SMART" id="SM00808">
    <property type="entry name" value="FABD"/>
    <property type="match status" value="1"/>
</dbReference>
<dbReference type="GO" id="GO:0004715">
    <property type="term" value="F:non-membrane spanning protein tyrosine kinase activity"/>
    <property type="evidence" value="ECO:0007669"/>
    <property type="project" value="InterPro"/>
</dbReference>
<feature type="domain" description="F-actin binding" evidence="2">
    <location>
        <begin position="51"/>
        <end position="177"/>
    </location>
</feature>
<evidence type="ECO:0000256" key="1">
    <source>
        <dbReference type="SAM" id="MobiDB-lite"/>
    </source>
</evidence>
<feature type="compositionally biased region" description="Low complexity" evidence="1">
    <location>
        <begin position="1"/>
        <end position="13"/>
    </location>
</feature>
<dbReference type="Pfam" id="PF08919">
    <property type="entry name" value="F_actin_bind"/>
    <property type="match status" value="1"/>
</dbReference>
<feature type="region of interest" description="Disordered" evidence="1">
    <location>
        <begin position="1"/>
        <end position="36"/>
    </location>
</feature>
<dbReference type="FunFam" id="1.20.120.330:FF:000003">
    <property type="entry name" value="Tyrosine-protein kinase"/>
    <property type="match status" value="1"/>
</dbReference>
<evidence type="ECO:0000259" key="2">
    <source>
        <dbReference type="SMART" id="SM00808"/>
    </source>
</evidence>
<keyword evidence="4" id="KW-1185">Reference proteome</keyword>
<sequence length="177" mass="18812">MEGGKKPMLSSASKPPPSAKLLPPSPASPFSAPAASLAPIVDPPASTAFIPLISTRVSLRKTRQPPEKIASGAVTKELVLESSEALRTAIGRHSEQMASHSAVLEAGKNLYTFCVSYVDSIQQMRNKFAFREAINKLENNLRELQICPATAGGGPAAAQDFSKLLSSVKEISDIVQR</sequence>
<comment type="caution">
    <text evidence="3">The sequence shown here is derived from an EMBL/GenBank/DDBJ whole genome shotgun (WGS) entry which is preliminary data.</text>
</comment>
<dbReference type="Proteomes" id="UP001142489">
    <property type="component" value="Unassembled WGS sequence"/>
</dbReference>